<dbReference type="Proteomes" id="UP000054988">
    <property type="component" value="Unassembled WGS sequence"/>
</dbReference>
<organism evidence="1 2">
    <name type="scientific">Moniliophthora roreri</name>
    <name type="common">Frosty pod rot fungus</name>
    <name type="synonym">Monilia roreri</name>
    <dbReference type="NCBI Taxonomy" id="221103"/>
    <lineage>
        <taxon>Eukaryota</taxon>
        <taxon>Fungi</taxon>
        <taxon>Dikarya</taxon>
        <taxon>Basidiomycota</taxon>
        <taxon>Agaricomycotina</taxon>
        <taxon>Agaricomycetes</taxon>
        <taxon>Agaricomycetidae</taxon>
        <taxon>Agaricales</taxon>
        <taxon>Marasmiineae</taxon>
        <taxon>Marasmiaceae</taxon>
        <taxon>Moniliophthora</taxon>
    </lineage>
</organism>
<proteinExistence type="predicted"/>
<dbReference type="AlphaFoldDB" id="A0A0W0EX58"/>
<evidence type="ECO:0000313" key="2">
    <source>
        <dbReference type="Proteomes" id="UP000054988"/>
    </source>
</evidence>
<evidence type="ECO:0000313" key="1">
    <source>
        <dbReference type="EMBL" id="KTB28646.1"/>
    </source>
</evidence>
<sequence length="254" mass="29065">MAKNAPFSGSKADHQSIKDATSKLYTFFEKVHREYQNTDKTPPLELISYAIRDMMYPTFISPSRAPDLLDLIATAESYRMRAVEKADTAREFNNYYSTRRATEIDILTAEELDVVLLTEEEQIILDKVIANAPETRQKCNSVFQQDIYHLCTTCSEDIGPRMEKYFGNESFIHNPEEGRQFAMAAKKITLMMHDWAVVQNRYVGSMVEVPFTLMFIASQVGLEALETVPVPLKLKDSLAPQRYTYNMSRSKSSL</sequence>
<protein>
    <submittedName>
        <fullName evidence="1">Uncharacterized protein</fullName>
    </submittedName>
</protein>
<dbReference type="EMBL" id="LATX01002469">
    <property type="protein sequence ID" value="KTB28646.1"/>
    <property type="molecule type" value="Genomic_DNA"/>
</dbReference>
<comment type="caution">
    <text evidence="1">The sequence shown here is derived from an EMBL/GenBank/DDBJ whole genome shotgun (WGS) entry which is preliminary data.</text>
</comment>
<reference evidence="1 2" key="1">
    <citation type="submission" date="2015-12" db="EMBL/GenBank/DDBJ databases">
        <title>Draft genome sequence of Moniliophthora roreri, the causal agent of frosty pod rot of cacao.</title>
        <authorList>
            <person name="Aime M.C."/>
            <person name="Diaz-Valderrama J.R."/>
            <person name="Kijpornyongpan T."/>
            <person name="Phillips-Mora W."/>
        </authorList>
    </citation>
    <scope>NUCLEOTIDE SEQUENCE [LARGE SCALE GENOMIC DNA]</scope>
    <source>
        <strain evidence="1 2">MCA 2952</strain>
    </source>
</reference>
<accession>A0A0W0EX58</accession>
<gene>
    <name evidence="1" type="ORF">WG66_18849</name>
</gene>
<name>A0A0W0EX58_MONRR</name>